<evidence type="ECO:0000313" key="9">
    <source>
        <dbReference type="Proteomes" id="UP001481872"/>
    </source>
</evidence>
<dbReference type="Proteomes" id="UP001481872">
    <property type="component" value="Unassembled WGS sequence"/>
</dbReference>
<keyword evidence="3" id="KW-1003">Cell membrane</keyword>
<dbReference type="InterPro" id="IPR051539">
    <property type="entry name" value="T4SS-coupling_protein"/>
</dbReference>
<protein>
    <submittedName>
        <fullName evidence="8">Type IV secretory system conjugative DNA transfer family protein</fullName>
    </submittedName>
</protein>
<feature type="transmembrane region" description="Helical" evidence="7">
    <location>
        <begin position="9"/>
        <end position="30"/>
    </location>
</feature>
<sequence length="618" mass="71484">MKEVNKRTLVALTFPYILFFLFFNRFFFLMDRVSIGFAFKNLKMCFNTEIPLIPLGRFTLYAFAASVLIRVIAWQKAQNAKKFRKGEEYGSAKWADYKDIKPYINSSEPDDNIILTKTESLTMEERMPSNKKKYERNKNVLVIGGSGSGKTRFYVKPNIMQQHSSYVITDPKGSLLTETGRMLAFGKVVETKDKQGKKKVVREAYQIKVFNTINFKKSMHYNPFAYVKTEKDILKLVNTLMINTKGEGSHSGDEFWVKAERLLYCALIAYIVFELETKDRHFGTLVDMIDNSQVSEEDESYKNIVDVMFEELEERKRDCFAVRQYNKYKLAAGKTAKSILISCGARLAPFDMDELKEIMSFDDLELDKIGDRKTALFIIVSDTDTTFNFVVAMLYSQLFNLLCERADDKYNGKLPVHVRCLLDEFANIGQIPNFEKLIATIRSRRISASVILQTQSQLKDLYKEKADTIVGNCDTTLFLGGKEKTTSKEMEELLGKETIDLFNDSENRGREKTYGMSYQKTGRSLMTQDEVAVMDGGKCILQIRGSRPFLSEKYDLLSHKRYKQLSDYNDEYAFDVEKFLYLRSKGYLKRKTMISERVMSSYINRMKREEGTDEEKTA</sequence>
<dbReference type="NCBIfam" id="NF045973">
    <property type="entry name" value="conju_CD1115"/>
    <property type="match status" value="1"/>
</dbReference>
<keyword evidence="4 7" id="KW-0812">Transmembrane</keyword>
<comment type="caution">
    <text evidence="8">The sequence shown here is derived from an EMBL/GenBank/DDBJ whole genome shotgun (WGS) entry which is preliminary data.</text>
</comment>
<keyword evidence="6 7" id="KW-0472">Membrane</keyword>
<evidence type="ECO:0000256" key="6">
    <source>
        <dbReference type="ARBA" id="ARBA00023136"/>
    </source>
</evidence>
<dbReference type="InterPro" id="IPR027417">
    <property type="entry name" value="P-loop_NTPase"/>
</dbReference>
<evidence type="ECO:0000256" key="4">
    <source>
        <dbReference type="ARBA" id="ARBA00022692"/>
    </source>
</evidence>
<evidence type="ECO:0000256" key="7">
    <source>
        <dbReference type="SAM" id="Phobius"/>
    </source>
</evidence>
<name>A0ABV1J6R4_9FIRM</name>
<evidence type="ECO:0000256" key="1">
    <source>
        <dbReference type="ARBA" id="ARBA00004651"/>
    </source>
</evidence>
<dbReference type="PANTHER" id="PTHR37937">
    <property type="entry name" value="CONJUGATIVE TRANSFER: DNA TRANSPORT"/>
    <property type="match status" value="1"/>
</dbReference>
<gene>
    <name evidence="8" type="ORF">AAA081_06190</name>
</gene>
<keyword evidence="5 7" id="KW-1133">Transmembrane helix</keyword>
<evidence type="ECO:0000256" key="2">
    <source>
        <dbReference type="ARBA" id="ARBA00008806"/>
    </source>
</evidence>
<dbReference type="EMBL" id="JBBNPS010000016">
    <property type="protein sequence ID" value="MEQ3353880.1"/>
    <property type="molecule type" value="Genomic_DNA"/>
</dbReference>
<accession>A0ABV1J6R4</accession>
<evidence type="ECO:0000313" key="8">
    <source>
        <dbReference type="EMBL" id="MEQ3353880.1"/>
    </source>
</evidence>
<keyword evidence="9" id="KW-1185">Reference proteome</keyword>
<dbReference type="PANTHER" id="PTHR37937:SF1">
    <property type="entry name" value="CONJUGATIVE TRANSFER: DNA TRANSPORT"/>
    <property type="match status" value="1"/>
</dbReference>
<proteinExistence type="inferred from homology"/>
<dbReference type="CDD" id="cd01127">
    <property type="entry name" value="TrwB_TraG_TraD_VirD4"/>
    <property type="match status" value="1"/>
</dbReference>
<evidence type="ECO:0000256" key="5">
    <source>
        <dbReference type="ARBA" id="ARBA00022989"/>
    </source>
</evidence>
<dbReference type="Pfam" id="PF02534">
    <property type="entry name" value="T4SS-DNA_transf"/>
    <property type="match status" value="1"/>
</dbReference>
<dbReference type="Gene3D" id="3.40.50.300">
    <property type="entry name" value="P-loop containing nucleotide triphosphate hydrolases"/>
    <property type="match status" value="1"/>
</dbReference>
<reference evidence="8 9" key="1">
    <citation type="submission" date="2024-04" db="EMBL/GenBank/DDBJ databases">
        <title>Human intestinal bacterial collection.</title>
        <authorList>
            <person name="Pauvert C."/>
            <person name="Hitch T.C.A."/>
            <person name="Clavel T."/>
        </authorList>
    </citation>
    <scope>NUCLEOTIDE SEQUENCE [LARGE SCALE GENOMIC DNA]</scope>
    <source>
        <strain evidence="8 9">CLA-SR-H026</strain>
    </source>
</reference>
<dbReference type="InterPro" id="IPR003688">
    <property type="entry name" value="TraG/VirD4"/>
</dbReference>
<organism evidence="8 9">
    <name type="scientific">Aedoeadaptatus acetigenes</name>
    <dbReference type="NCBI Taxonomy" id="2981723"/>
    <lineage>
        <taxon>Bacteria</taxon>
        <taxon>Bacillati</taxon>
        <taxon>Bacillota</taxon>
        <taxon>Tissierellia</taxon>
        <taxon>Tissierellales</taxon>
        <taxon>Peptoniphilaceae</taxon>
        <taxon>Aedoeadaptatus</taxon>
    </lineage>
</organism>
<comment type="similarity">
    <text evidence="2">Belongs to the VirD4/TraG family.</text>
</comment>
<comment type="subcellular location">
    <subcellularLocation>
        <location evidence="1">Cell membrane</location>
        <topology evidence="1">Multi-pass membrane protein</topology>
    </subcellularLocation>
</comment>
<dbReference type="SUPFAM" id="SSF52540">
    <property type="entry name" value="P-loop containing nucleoside triphosphate hydrolases"/>
    <property type="match status" value="1"/>
</dbReference>
<evidence type="ECO:0000256" key="3">
    <source>
        <dbReference type="ARBA" id="ARBA00022475"/>
    </source>
</evidence>